<sequence>MEQVSDRSSDPGCFIIVNWSHPVFHAAYQVKRRSIPSGRLYILLKLAIIFKMSTFSKLSIIVELSTLSKLSTFVKFSTFSKLSIYLNIFLSLSFTHFSKCRPS</sequence>
<keyword evidence="1" id="KW-0812">Transmembrane</keyword>
<organism evidence="2 3">
    <name type="scientific">Trichuris muris</name>
    <name type="common">Mouse whipworm</name>
    <dbReference type="NCBI Taxonomy" id="70415"/>
    <lineage>
        <taxon>Eukaryota</taxon>
        <taxon>Metazoa</taxon>
        <taxon>Ecdysozoa</taxon>
        <taxon>Nematoda</taxon>
        <taxon>Enoplea</taxon>
        <taxon>Dorylaimia</taxon>
        <taxon>Trichinellida</taxon>
        <taxon>Trichuridae</taxon>
        <taxon>Trichuris</taxon>
    </lineage>
</organism>
<feature type="transmembrane region" description="Helical" evidence="1">
    <location>
        <begin position="40"/>
        <end position="62"/>
    </location>
</feature>
<keyword evidence="2" id="KW-1185">Reference proteome</keyword>
<proteinExistence type="predicted"/>
<dbReference type="Proteomes" id="UP000046395">
    <property type="component" value="Unassembled WGS sequence"/>
</dbReference>
<evidence type="ECO:0000256" key="1">
    <source>
        <dbReference type="SAM" id="Phobius"/>
    </source>
</evidence>
<evidence type="ECO:0000313" key="2">
    <source>
        <dbReference type="Proteomes" id="UP000046395"/>
    </source>
</evidence>
<reference evidence="3" key="1">
    <citation type="submission" date="2019-12" db="UniProtKB">
        <authorList>
            <consortium name="WormBaseParasite"/>
        </authorList>
    </citation>
    <scope>IDENTIFICATION</scope>
</reference>
<feature type="transmembrane region" description="Helical" evidence="1">
    <location>
        <begin position="82"/>
        <end position="98"/>
    </location>
</feature>
<dbReference type="WBParaSite" id="TMUE_3000014331.1">
    <property type="protein sequence ID" value="TMUE_3000014331.1"/>
    <property type="gene ID" value="WBGene00302181"/>
</dbReference>
<keyword evidence="1" id="KW-1133">Transmembrane helix</keyword>
<protein>
    <submittedName>
        <fullName evidence="3">Uncharacterized protein</fullName>
    </submittedName>
</protein>
<keyword evidence="1" id="KW-0472">Membrane</keyword>
<evidence type="ECO:0000313" key="3">
    <source>
        <dbReference type="WBParaSite" id="TMUE_3000014331.1"/>
    </source>
</evidence>
<name>A0A5S6R412_TRIMR</name>
<accession>A0A5S6R412</accession>
<dbReference type="AlphaFoldDB" id="A0A5S6R412"/>